<feature type="compositionally biased region" description="Basic and acidic residues" evidence="1">
    <location>
        <begin position="273"/>
        <end position="285"/>
    </location>
</feature>
<feature type="compositionally biased region" description="Polar residues" evidence="1">
    <location>
        <begin position="688"/>
        <end position="701"/>
    </location>
</feature>
<organism evidence="2 3">
    <name type="scientific">Euplotes crassus</name>
    <dbReference type="NCBI Taxonomy" id="5936"/>
    <lineage>
        <taxon>Eukaryota</taxon>
        <taxon>Sar</taxon>
        <taxon>Alveolata</taxon>
        <taxon>Ciliophora</taxon>
        <taxon>Intramacronucleata</taxon>
        <taxon>Spirotrichea</taxon>
        <taxon>Hypotrichia</taxon>
        <taxon>Euplotida</taxon>
        <taxon>Euplotidae</taxon>
        <taxon>Moneuplotes</taxon>
    </lineage>
</organism>
<feature type="region of interest" description="Disordered" evidence="1">
    <location>
        <begin position="223"/>
        <end position="297"/>
    </location>
</feature>
<feature type="region of interest" description="Disordered" evidence="1">
    <location>
        <begin position="716"/>
        <end position="811"/>
    </location>
</feature>
<comment type="caution">
    <text evidence="2">The sequence shown here is derived from an EMBL/GenBank/DDBJ whole genome shotgun (WGS) entry which is preliminary data.</text>
</comment>
<reference evidence="2" key="1">
    <citation type="submission" date="2023-07" db="EMBL/GenBank/DDBJ databases">
        <authorList>
            <consortium name="AG Swart"/>
            <person name="Singh M."/>
            <person name="Singh A."/>
            <person name="Seah K."/>
            <person name="Emmerich C."/>
        </authorList>
    </citation>
    <scope>NUCLEOTIDE SEQUENCE</scope>
    <source>
        <strain evidence="2">DP1</strain>
    </source>
</reference>
<protein>
    <submittedName>
        <fullName evidence="2">Uncharacterized protein</fullName>
    </submittedName>
</protein>
<dbReference type="AlphaFoldDB" id="A0AAD1UNZ7"/>
<dbReference type="InterPro" id="IPR011990">
    <property type="entry name" value="TPR-like_helical_dom_sf"/>
</dbReference>
<dbReference type="EMBL" id="CAMPGE010013596">
    <property type="protein sequence ID" value="CAI2372317.1"/>
    <property type="molecule type" value="Genomic_DNA"/>
</dbReference>
<feature type="compositionally biased region" description="Basic residues" evidence="1">
    <location>
        <begin position="793"/>
        <end position="807"/>
    </location>
</feature>
<gene>
    <name evidence="2" type="ORF">ECRASSUSDP1_LOCUS13646</name>
</gene>
<feature type="region of interest" description="Disordered" evidence="1">
    <location>
        <begin position="850"/>
        <end position="873"/>
    </location>
</feature>
<keyword evidence="3" id="KW-1185">Reference proteome</keyword>
<feature type="compositionally biased region" description="Low complexity" evidence="1">
    <location>
        <begin position="675"/>
        <end position="687"/>
    </location>
</feature>
<feature type="compositionally biased region" description="Polar residues" evidence="1">
    <location>
        <begin position="854"/>
        <end position="863"/>
    </location>
</feature>
<feature type="compositionally biased region" description="Basic and acidic residues" evidence="1">
    <location>
        <begin position="1000"/>
        <end position="1030"/>
    </location>
</feature>
<dbReference type="SUPFAM" id="SSF48452">
    <property type="entry name" value="TPR-like"/>
    <property type="match status" value="1"/>
</dbReference>
<feature type="compositionally biased region" description="Low complexity" evidence="1">
    <location>
        <begin position="894"/>
        <end position="906"/>
    </location>
</feature>
<evidence type="ECO:0000256" key="1">
    <source>
        <dbReference type="SAM" id="MobiDB-lite"/>
    </source>
</evidence>
<evidence type="ECO:0000313" key="2">
    <source>
        <dbReference type="EMBL" id="CAI2372317.1"/>
    </source>
</evidence>
<dbReference type="Proteomes" id="UP001295684">
    <property type="component" value="Unassembled WGS sequence"/>
</dbReference>
<feature type="compositionally biased region" description="Polar residues" evidence="1">
    <location>
        <begin position="732"/>
        <end position="745"/>
    </location>
</feature>
<feature type="region of interest" description="Disordered" evidence="1">
    <location>
        <begin position="894"/>
        <end position="922"/>
    </location>
</feature>
<accession>A0AAD1UNZ7</accession>
<feature type="region of interest" description="Disordered" evidence="1">
    <location>
        <begin position="667"/>
        <end position="703"/>
    </location>
</feature>
<proteinExistence type="predicted"/>
<feature type="compositionally biased region" description="Basic and acidic residues" evidence="1">
    <location>
        <begin position="249"/>
        <end position="261"/>
    </location>
</feature>
<sequence>MESLKPREKEKGVDVFVLDEERGSKNKDKEIDLMEGISEVNFGRSPSNDSFDSIFNKELDLDIEEVPMVLYELHENSVYYIEKEEWEKALVLLQKAQIIIEQANVERFKKDRLVIIIIFHNTALCYQMLGSLEDASLFLETCILNLEILSMMPTFQKTEVKSQILSLECVLRMQLCALLSQLHRHQEALYHCQIAVRIGHFIFKDLKRFCESLVYRESYTNTENYKNEDNNSKHQNSPKGDSKLPTTRIEVKTDRSVDLNKLRSSARKGNSKLQKEATNRNRKDSVNSASTEDSDGEPMSIFHRGYKKLYPIIQEFEKYLVKEITLENKLKDLPSKKKGALNNKERLQQKTSEQEELVKDRIEEITKDEKVNLENLLGFINQKKLNSYLNISNIMRLSKLDFNDLYFVRDLDMTLARKPLLEKIMLVITSYFCMGTELRFLRQLQVDGFKDSVEAQFWHGKALEMAFAFLPGDSPYVKHLIHSYAKHHSPSSQSIPEGYELSSNVKVLKPLKGIHNNKSNPIIQDCDYIYDSNFDLRNHSKASKEFTKSMLKHRKNAMVKVSPLDMPSNDYFKYIDEKMIELGIKDQDKPQDRSSKSGVFLESGECVFTKKVQTRDQETQAEPELKPTKVYIDRACSAKCLMTKVLKPKPKQTIDIGVNTKDRFSLTKKTESRYSSGNSSLNTPSSGALYSNNISKNTPSRHSNDLERQYLLKKKYNDSLNNYPHTRLTPGSYDSQDRPNSTTGSIKLRKSVDSSQSSIKNNRLDMYSHKKYNTSKNSLRRSENNAIFTQNSSRKRKSSSKRKHHQNSNKIFVNRHLMNHDPGAAERGQGFLAQNNATDSDISFDVEVKDINKGQRSNTSINSGEKPRPNRYSRISMIATNQAKNRINPIRIKNNRNLNNRSNSSSKIKKKKSKSSSISISKINNSFTNNNATLTKTPSTTKSRKGNIEMKLKTSLNDQMTTLQHQINMMNLGHKIKTPQFKIPTEKFQLKRQYFNAEGGHIRGDKSSGKRSRKSNERKDNKEKINHSRIYDQVSRLS</sequence>
<feature type="region of interest" description="Disordered" evidence="1">
    <location>
        <begin position="997"/>
        <end position="1038"/>
    </location>
</feature>
<evidence type="ECO:0000313" key="3">
    <source>
        <dbReference type="Proteomes" id="UP001295684"/>
    </source>
</evidence>
<name>A0AAD1UNZ7_EUPCR</name>